<feature type="compositionally biased region" description="Acidic residues" evidence="1">
    <location>
        <begin position="78"/>
        <end position="89"/>
    </location>
</feature>
<dbReference type="Proteomes" id="UP001341840">
    <property type="component" value="Unassembled WGS sequence"/>
</dbReference>
<dbReference type="EMBL" id="JASCZI010151151">
    <property type="protein sequence ID" value="MED6170239.1"/>
    <property type="molecule type" value="Genomic_DNA"/>
</dbReference>
<sequence length="97" mass="10160">MHLVGNILSELHASEVGTSDGVGNASTSRAADIDIRDPSIIRSKGAPRGSTNAKVARKCRRCNGVGHDKRNCEGVEGQMEDEVAGEEAADGERARGT</sequence>
<organism evidence="2 3">
    <name type="scientific">Stylosanthes scabra</name>
    <dbReference type="NCBI Taxonomy" id="79078"/>
    <lineage>
        <taxon>Eukaryota</taxon>
        <taxon>Viridiplantae</taxon>
        <taxon>Streptophyta</taxon>
        <taxon>Embryophyta</taxon>
        <taxon>Tracheophyta</taxon>
        <taxon>Spermatophyta</taxon>
        <taxon>Magnoliopsida</taxon>
        <taxon>eudicotyledons</taxon>
        <taxon>Gunneridae</taxon>
        <taxon>Pentapetalae</taxon>
        <taxon>rosids</taxon>
        <taxon>fabids</taxon>
        <taxon>Fabales</taxon>
        <taxon>Fabaceae</taxon>
        <taxon>Papilionoideae</taxon>
        <taxon>50 kb inversion clade</taxon>
        <taxon>dalbergioids sensu lato</taxon>
        <taxon>Dalbergieae</taxon>
        <taxon>Pterocarpus clade</taxon>
        <taxon>Stylosanthes</taxon>
    </lineage>
</organism>
<dbReference type="SUPFAM" id="SSF57756">
    <property type="entry name" value="Retrovirus zinc finger-like domains"/>
    <property type="match status" value="1"/>
</dbReference>
<gene>
    <name evidence="2" type="ORF">PIB30_028972</name>
</gene>
<reference evidence="2 3" key="1">
    <citation type="journal article" date="2023" name="Plants (Basel)">
        <title>Bridging the Gap: Combining Genomics and Transcriptomics Approaches to Understand Stylosanthes scabra, an Orphan Legume from the Brazilian Caatinga.</title>
        <authorList>
            <person name="Ferreira-Neto J.R.C."/>
            <person name="da Silva M.D."/>
            <person name="Binneck E."/>
            <person name="de Melo N.F."/>
            <person name="da Silva R.H."/>
            <person name="de Melo A.L.T.M."/>
            <person name="Pandolfi V."/>
            <person name="Bustamante F.O."/>
            <person name="Brasileiro-Vidal A.C."/>
            <person name="Benko-Iseppon A.M."/>
        </authorList>
    </citation>
    <scope>NUCLEOTIDE SEQUENCE [LARGE SCALE GENOMIC DNA]</scope>
    <source>
        <tissue evidence="2">Leaves</tissue>
    </source>
</reference>
<proteinExistence type="predicted"/>
<evidence type="ECO:0000256" key="1">
    <source>
        <dbReference type="SAM" id="MobiDB-lite"/>
    </source>
</evidence>
<evidence type="ECO:0000313" key="2">
    <source>
        <dbReference type="EMBL" id="MED6170239.1"/>
    </source>
</evidence>
<dbReference type="InterPro" id="IPR036875">
    <property type="entry name" value="Znf_CCHC_sf"/>
</dbReference>
<evidence type="ECO:0000313" key="3">
    <source>
        <dbReference type="Proteomes" id="UP001341840"/>
    </source>
</evidence>
<feature type="region of interest" description="Disordered" evidence="1">
    <location>
        <begin position="76"/>
        <end position="97"/>
    </location>
</feature>
<comment type="caution">
    <text evidence="2">The sequence shown here is derived from an EMBL/GenBank/DDBJ whole genome shotgun (WGS) entry which is preliminary data.</text>
</comment>
<protein>
    <recommendedName>
        <fullName evidence="4">CCHC-type domain-containing protein</fullName>
    </recommendedName>
</protein>
<name>A0ABU6VA15_9FABA</name>
<accession>A0ABU6VA15</accession>
<evidence type="ECO:0008006" key="4">
    <source>
        <dbReference type="Google" id="ProtNLM"/>
    </source>
</evidence>
<keyword evidence="3" id="KW-1185">Reference proteome</keyword>